<feature type="region of interest" description="Disordered" evidence="2">
    <location>
        <begin position="1"/>
        <end position="52"/>
    </location>
</feature>
<dbReference type="PRINTS" id="PR00103">
    <property type="entry name" value="CAMPKINASE"/>
</dbReference>
<dbReference type="PANTHER" id="PTHR45638:SF11">
    <property type="entry name" value="CYCLIC NUCLEOTIDE-GATED CATION CHANNEL SUBUNIT A"/>
    <property type="match status" value="1"/>
</dbReference>
<dbReference type="PANTHER" id="PTHR45638">
    <property type="entry name" value="CYCLIC NUCLEOTIDE-GATED CATION CHANNEL SUBUNIT A"/>
    <property type="match status" value="1"/>
</dbReference>
<dbReference type="CDD" id="cd00038">
    <property type="entry name" value="CAP_ED"/>
    <property type="match status" value="1"/>
</dbReference>
<evidence type="ECO:0000256" key="1">
    <source>
        <dbReference type="ARBA" id="ARBA00023286"/>
    </source>
</evidence>
<dbReference type="InterPro" id="IPR014710">
    <property type="entry name" value="RmlC-like_jellyroll"/>
</dbReference>
<accession>A0A813J7N1</accession>
<sequence>MARNCARSAVATTPSHNNNNYNTEGPDGQNSQDKDKDRDPPPLPASSSKITSTSVRWNSIKISREEAQSAKDSLAGVSLFNKCSPRFVEVLSQQVSRKIFEAGTEIFREGDYGDSMYILNRGEVEIIIGTTVVLTLHDGSVFGEMAAICKNPAVAKRTATVRAKTLCDCRIAHREALLQSLAIFKDDAAVLESEVERRLEDLRQKGKLKRAKEWWRLTNDPATSSAGTDPSDADLSLPLNQRGSLFAASVHRAALGF</sequence>
<organism evidence="4 5">
    <name type="scientific">Polarella glacialis</name>
    <name type="common">Dinoflagellate</name>
    <dbReference type="NCBI Taxonomy" id="89957"/>
    <lineage>
        <taxon>Eukaryota</taxon>
        <taxon>Sar</taxon>
        <taxon>Alveolata</taxon>
        <taxon>Dinophyceae</taxon>
        <taxon>Suessiales</taxon>
        <taxon>Suessiaceae</taxon>
        <taxon>Polarella</taxon>
    </lineage>
</organism>
<dbReference type="EMBL" id="CAJNNW010025073">
    <property type="protein sequence ID" value="CAE8675485.1"/>
    <property type="molecule type" value="Genomic_DNA"/>
</dbReference>
<evidence type="ECO:0000313" key="5">
    <source>
        <dbReference type="Proteomes" id="UP000626109"/>
    </source>
</evidence>
<keyword evidence="1" id="KW-0407">Ion channel</keyword>
<feature type="domain" description="Cyclic nucleotide-binding" evidence="3">
    <location>
        <begin position="79"/>
        <end position="181"/>
    </location>
</feature>
<dbReference type="SMART" id="SM00100">
    <property type="entry name" value="cNMP"/>
    <property type="match status" value="1"/>
</dbReference>
<dbReference type="AlphaFoldDB" id="A0A813J7N1"/>
<dbReference type="InterPro" id="IPR018490">
    <property type="entry name" value="cNMP-bd_dom_sf"/>
</dbReference>
<keyword evidence="1" id="KW-0406">Ion transport</keyword>
<comment type="caution">
    <text evidence="4">The sequence shown here is derived from an EMBL/GenBank/DDBJ whole genome shotgun (WGS) entry which is preliminary data.</text>
</comment>
<dbReference type="InterPro" id="IPR000595">
    <property type="entry name" value="cNMP-bd_dom"/>
</dbReference>
<dbReference type="InterPro" id="IPR050866">
    <property type="entry name" value="CNG_cation_channel"/>
</dbReference>
<dbReference type="GO" id="GO:0044877">
    <property type="term" value="F:protein-containing complex binding"/>
    <property type="evidence" value="ECO:0007669"/>
    <property type="project" value="TreeGrafter"/>
</dbReference>
<dbReference type="Pfam" id="PF00027">
    <property type="entry name" value="cNMP_binding"/>
    <property type="match status" value="1"/>
</dbReference>
<dbReference type="Gene3D" id="2.60.120.10">
    <property type="entry name" value="Jelly Rolls"/>
    <property type="match status" value="1"/>
</dbReference>
<feature type="compositionally biased region" description="Polar residues" evidence="2">
    <location>
        <begin position="10"/>
        <end position="31"/>
    </location>
</feature>
<gene>
    <name evidence="4" type="ORF">PGLA2088_LOCUS19407</name>
</gene>
<dbReference type="Proteomes" id="UP000626109">
    <property type="component" value="Unassembled WGS sequence"/>
</dbReference>
<evidence type="ECO:0000256" key="2">
    <source>
        <dbReference type="SAM" id="MobiDB-lite"/>
    </source>
</evidence>
<protein>
    <recommendedName>
        <fullName evidence="3">Cyclic nucleotide-binding domain-containing protein</fullName>
    </recommendedName>
</protein>
<evidence type="ECO:0000259" key="3">
    <source>
        <dbReference type="PROSITE" id="PS50042"/>
    </source>
</evidence>
<keyword evidence="1" id="KW-0813">Transport</keyword>
<feature type="non-terminal residue" evidence="4">
    <location>
        <position position="1"/>
    </location>
</feature>
<dbReference type="GO" id="GO:0005221">
    <property type="term" value="F:intracellularly cyclic nucleotide-activated monoatomic cation channel activity"/>
    <property type="evidence" value="ECO:0007669"/>
    <property type="project" value="InterPro"/>
</dbReference>
<dbReference type="SUPFAM" id="SSF51206">
    <property type="entry name" value="cAMP-binding domain-like"/>
    <property type="match status" value="1"/>
</dbReference>
<name>A0A813J7N1_POLGL</name>
<reference evidence="4" key="1">
    <citation type="submission" date="2021-02" db="EMBL/GenBank/DDBJ databases">
        <authorList>
            <person name="Dougan E. K."/>
            <person name="Rhodes N."/>
            <person name="Thang M."/>
            <person name="Chan C."/>
        </authorList>
    </citation>
    <scope>NUCLEOTIDE SEQUENCE</scope>
</reference>
<keyword evidence="1" id="KW-1071">Ligand-gated ion channel</keyword>
<proteinExistence type="predicted"/>
<evidence type="ECO:0000313" key="4">
    <source>
        <dbReference type="EMBL" id="CAE8675485.1"/>
    </source>
</evidence>
<dbReference type="PROSITE" id="PS50042">
    <property type="entry name" value="CNMP_BINDING_3"/>
    <property type="match status" value="1"/>
</dbReference>